<dbReference type="GO" id="GO:0016020">
    <property type="term" value="C:membrane"/>
    <property type="evidence" value="ECO:0007669"/>
    <property type="project" value="UniProtKB-SubCell"/>
</dbReference>
<feature type="region of interest" description="Disordered" evidence="11">
    <location>
        <begin position="1"/>
        <end position="63"/>
    </location>
</feature>
<comment type="subcellular location">
    <subcellularLocation>
        <location evidence="2">Membrane</location>
        <topology evidence="2">Multi-pass membrane protein</topology>
    </subcellularLocation>
</comment>
<gene>
    <name evidence="14" type="primary">CYBRD1</name>
    <name evidence="14" type="ORF">DERF_005469</name>
</gene>
<dbReference type="OrthoDB" id="907479at2759"/>
<evidence type="ECO:0000313" key="15">
    <source>
        <dbReference type="Proteomes" id="UP000790347"/>
    </source>
</evidence>
<dbReference type="InterPro" id="IPR043205">
    <property type="entry name" value="CYB561/CYBRD1-like"/>
</dbReference>
<organism evidence="14 15">
    <name type="scientific">Dermatophagoides farinae</name>
    <name type="common">American house dust mite</name>
    <dbReference type="NCBI Taxonomy" id="6954"/>
    <lineage>
        <taxon>Eukaryota</taxon>
        <taxon>Metazoa</taxon>
        <taxon>Ecdysozoa</taxon>
        <taxon>Arthropoda</taxon>
        <taxon>Chelicerata</taxon>
        <taxon>Arachnida</taxon>
        <taxon>Acari</taxon>
        <taxon>Acariformes</taxon>
        <taxon>Sarcoptiformes</taxon>
        <taxon>Astigmata</taxon>
        <taxon>Psoroptidia</taxon>
        <taxon>Analgoidea</taxon>
        <taxon>Pyroglyphidae</taxon>
        <taxon>Dermatophagoidinae</taxon>
        <taxon>Dermatophagoides</taxon>
    </lineage>
</organism>
<feature type="region of interest" description="Disordered" evidence="11">
    <location>
        <begin position="77"/>
        <end position="135"/>
    </location>
</feature>
<accession>A0A922LBA5</accession>
<feature type="compositionally biased region" description="Polar residues" evidence="11">
    <location>
        <begin position="1"/>
        <end position="23"/>
    </location>
</feature>
<evidence type="ECO:0000259" key="13">
    <source>
        <dbReference type="PROSITE" id="PS50939"/>
    </source>
</evidence>
<dbReference type="Gene3D" id="1.20.120.1770">
    <property type="match status" value="1"/>
</dbReference>
<feature type="transmembrane region" description="Helical" evidence="12">
    <location>
        <begin position="257"/>
        <end position="279"/>
    </location>
</feature>
<dbReference type="PROSITE" id="PS50939">
    <property type="entry name" value="CYTOCHROME_B561"/>
    <property type="match status" value="1"/>
</dbReference>
<name>A0A922LBA5_DERFA</name>
<comment type="cofactor">
    <cofactor evidence="1">
        <name>heme b</name>
        <dbReference type="ChEBI" id="CHEBI:60344"/>
    </cofactor>
</comment>
<feature type="compositionally biased region" description="Polar residues" evidence="11">
    <location>
        <begin position="162"/>
        <end position="179"/>
    </location>
</feature>
<dbReference type="GO" id="GO:0046872">
    <property type="term" value="F:metal ion binding"/>
    <property type="evidence" value="ECO:0007669"/>
    <property type="project" value="UniProtKB-KW"/>
</dbReference>
<evidence type="ECO:0000256" key="1">
    <source>
        <dbReference type="ARBA" id="ARBA00001970"/>
    </source>
</evidence>
<evidence type="ECO:0000313" key="14">
    <source>
        <dbReference type="EMBL" id="KAH9521845.1"/>
    </source>
</evidence>
<feature type="compositionally biased region" description="Low complexity" evidence="11">
    <location>
        <begin position="151"/>
        <end position="161"/>
    </location>
</feature>
<keyword evidence="6" id="KW-0479">Metal-binding</keyword>
<feature type="region of interest" description="Disordered" evidence="11">
    <location>
        <begin position="147"/>
        <end position="185"/>
    </location>
</feature>
<proteinExistence type="predicted"/>
<evidence type="ECO:0000256" key="9">
    <source>
        <dbReference type="ARBA" id="ARBA00023004"/>
    </source>
</evidence>
<dbReference type="Pfam" id="PF03188">
    <property type="entry name" value="Cytochrom_B561"/>
    <property type="match status" value="1"/>
</dbReference>
<keyword evidence="10 12" id="KW-0472">Membrane</keyword>
<dbReference type="AlphaFoldDB" id="A0A922LBA5"/>
<evidence type="ECO:0000256" key="4">
    <source>
        <dbReference type="ARBA" id="ARBA00022617"/>
    </source>
</evidence>
<keyword evidence="7" id="KW-0249">Electron transport</keyword>
<keyword evidence="15" id="KW-1185">Reference proteome</keyword>
<reference evidence="14" key="1">
    <citation type="submission" date="2013-05" db="EMBL/GenBank/DDBJ databases">
        <authorList>
            <person name="Yim A.K.Y."/>
            <person name="Chan T.F."/>
            <person name="Ji K.M."/>
            <person name="Liu X.Y."/>
            <person name="Zhou J.W."/>
            <person name="Li R.Q."/>
            <person name="Yang K.Y."/>
            <person name="Li J."/>
            <person name="Li M."/>
            <person name="Law P.T.W."/>
            <person name="Wu Y.L."/>
            <person name="Cai Z.L."/>
            <person name="Qin H."/>
            <person name="Bao Y."/>
            <person name="Leung R.K.K."/>
            <person name="Ng P.K.S."/>
            <person name="Zou J."/>
            <person name="Zhong X.J."/>
            <person name="Ran P.X."/>
            <person name="Zhong N.S."/>
            <person name="Liu Z.G."/>
            <person name="Tsui S.K.W."/>
        </authorList>
    </citation>
    <scope>NUCLEOTIDE SEQUENCE</scope>
    <source>
        <strain evidence="14">Derf</strain>
        <tissue evidence="14">Whole organism</tissue>
    </source>
</reference>
<evidence type="ECO:0000256" key="12">
    <source>
        <dbReference type="SAM" id="Phobius"/>
    </source>
</evidence>
<dbReference type="PANTHER" id="PTHR10106">
    <property type="entry name" value="CYTOCHROME B561-RELATED"/>
    <property type="match status" value="1"/>
</dbReference>
<protein>
    <submittedName>
        <fullName evidence="14">Cytochrome b reductase 1</fullName>
    </submittedName>
</protein>
<dbReference type="EMBL" id="ASGP02000002">
    <property type="protein sequence ID" value="KAH9521845.1"/>
    <property type="molecule type" value="Genomic_DNA"/>
</dbReference>
<keyword evidence="3" id="KW-0813">Transport</keyword>
<feature type="transmembrane region" description="Helical" evidence="12">
    <location>
        <begin position="368"/>
        <end position="392"/>
    </location>
</feature>
<feature type="domain" description="Cytochrome b561" evidence="13">
    <location>
        <begin position="220"/>
        <end position="449"/>
    </location>
</feature>
<feature type="compositionally biased region" description="Low complexity" evidence="11">
    <location>
        <begin position="24"/>
        <end position="52"/>
    </location>
</feature>
<feature type="transmembrane region" description="Helical" evidence="12">
    <location>
        <begin position="331"/>
        <end position="356"/>
    </location>
</feature>
<evidence type="ECO:0000256" key="5">
    <source>
        <dbReference type="ARBA" id="ARBA00022692"/>
    </source>
</evidence>
<evidence type="ECO:0000256" key="3">
    <source>
        <dbReference type="ARBA" id="ARBA00022448"/>
    </source>
</evidence>
<dbReference type="InterPro" id="IPR006593">
    <property type="entry name" value="Cyt_b561/ferric_Rdtase_TM"/>
</dbReference>
<sequence>MSSSNSNSDYRQTPSGLTGKTIVSSSSSYHYTSNTTSYTTTTSSSSTYTAASTGGGIHSQPYRNYLTDRNHFYHSASQPTTFTTSSSSAARPTSTIISSVQQSTAQQQQVPSARDQYQQQQQQQQQQQSKHQQSLFSSLGIHSKLNGGGSKQSLNSQSSNNHKMASANNKHQQRSSSSLAIDGGYGGPKTSIDNIDDDDDYDLYPQTTCSKLLYGLLWLLAQIGLFGSVAALVYWFFKYDKGFAYQNDKRKMYNLHAFLMLTGFIFVNGQSMLIYKTYLCCKKIYNKIAHAFFFVISIGLVSFGFLIGFQAQSIASSPDQQVQHFYSLHSWIGLTTCALFALQFLFGFITFLVLLCCDRSTAGYRARFLPTHITFGVVIFVLAIAACLAGLLQTARSRLAGPSLTEPGRFDYRDMRIEDFNIFLNAGIVINLVGACLILLAILMPYLVLNFSRNRPSTFYVN</sequence>
<feature type="transmembrane region" description="Helical" evidence="12">
    <location>
        <begin position="291"/>
        <end position="311"/>
    </location>
</feature>
<evidence type="ECO:0000256" key="10">
    <source>
        <dbReference type="ARBA" id="ARBA00023136"/>
    </source>
</evidence>
<dbReference type="Proteomes" id="UP000790347">
    <property type="component" value="Unassembled WGS sequence"/>
</dbReference>
<keyword evidence="4" id="KW-0349">Heme</keyword>
<reference evidence="14" key="2">
    <citation type="journal article" date="2022" name="Res Sq">
        <title>Comparative Genomics Reveals Insights into the Divergent Evolution of Astigmatic Mites and Household Pest Adaptations.</title>
        <authorList>
            <person name="Xiong Q."/>
            <person name="Wan A.T.-Y."/>
            <person name="Liu X.-Y."/>
            <person name="Fung C.S.-H."/>
            <person name="Xiao X."/>
            <person name="Malainual N."/>
            <person name="Hou J."/>
            <person name="Wang L."/>
            <person name="Wang M."/>
            <person name="Yang K."/>
            <person name="Cui Y."/>
            <person name="Leung E."/>
            <person name="Nong W."/>
            <person name="Shin S.-K."/>
            <person name="Au S."/>
            <person name="Jeong K.Y."/>
            <person name="Chew F.T."/>
            <person name="Hui J."/>
            <person name="Leung T.F."/>
            <person name="Tungtrongchitr A."/>
            <person name="Zhong N."/>
            <person name="Liu Z."/>
            <person name="Tsui S."/>
        </authorList>
    </citation>
    <scope>NUCLEOTIDE SEQUENCE</scope>
    <source>
        <strain evidence="14">Derf</strain>
        <tissue evidence="14">Whole organism</tissue>
    </source>
</reference>
<evidence type="ECO:0000256" key="6">
    <source>
        <dbReference type="ARBA" id="ARBA00022723"/>
    </source>
</evidence>
<keyword evidence="9" id="KW-0408">Iron</keyword>
<evidence type="ECO:0000256" key="7">
    <source>
        <dbReference type="ARBA" id="ARBA00022982"/>
    </source>
</evidence>
<keyword evidence="5 12" id="KW-0812">Transmembrane</keyword>
<evidence type="ECO:0000256" key="8">
    <source>
        <dbReference type="ARBA" id="ARBA00022989"/>
    </source>
</evidence>
<keyword evidence="8 12" id="KW-1133">Transmembrane helix</keyword>
<dbReference type="SMART" id="SM00665">
    <property type="entry name" value="B561"/>
    <property type="match status" value="1"/>
</dbReference>
<evidence type="ECO:0000256" key="11">
    <source>
        <dbReference type="SAM" id="MobiDB-lite"/>
    </source>
</evidence>
<feature type="compositionally biased region" description="Low complexity" evidence="11">
    <location>
        <begin position="77"/>
        <end position="133"/>
    </location>
</feature>
<dbReference type="PANTHER" id="PTHR10106:SF24">
    <property type="entry name" value="NO EXTENDED MEMORY, ISOFORM A"/>
    <property type="match status" value="1"/>
</dbReference>
<feature type="transmembrane region" description="Helical" evidence="12">
    <location>
        <begin position="422"/>
        <end position="449"/>
    </location>
</feature>
<comment type="caution">
    <text evidence="14">The sequence shown here is derived from an EMBL/GenBank/DDBJ whole genome shotgun (WGS) entry which is preliminary data.</text>
</comment>
<evidence type="ECO:0000256" key="2">
    <source>
        <dbReference type="ARBA" id="ARBA00004141"/>
    </source>
</evidence>
<dbReference type="GO" id="GO:0016491">
    <property type="term" value="F:oxidoreductase activity"/>
    <property type="evidence" value="ECO:0007669"/>
    <property type="project" value="InterPro"/>
</dbReference>
<feature type="transmembrane region" description="Helical" evidence="12">
    <location>
        <begin position="212"/>
        <end position="237"/>
    </location>
</feature>